<dbReference type="AlphaFoldDB" id="A0A9P1C830"/>
<sequence>MSLQEELRLEEERKKKVEAAVAAASFDQLDTNKDGVITREEFQDFVQKVQNETSGTLVEEAVKAELAEWILMILSFQQKLRHLTRNRYITWPPPSLQQSLTSADPSCQDEDPETIQERVNEVLEENSRLRSENEALRV</sequence>
<organism evidence="4">
    <name type="scientific">Cladocopium goreaui</name>
    <dbReference type="NCBI Taxonomy" id="2562237"/>
    <lineage>
        <taxon>Eukaryota</taxon>
        <taxon>Sar</taxon>
        <taxon>Alveolata</taxon>
        <taxon>Dinophyceae</taxon>
        <taxon>Suessiales</taxon>
        <taxon>Symbiodiniaceae</taxon>
        <taxon>Cladocopium</taxon>
    </lineage>
</organism>
<dbReference type="GO" id="GO:0005509">
    <property type="term" value="F:calcium ion binding"/>
    <property type="evidence" value="ECO:0007669"/>
    <property type="project" value="InterPro"/>
</dbReference>
<dbReference type="SUPFAM" id="SSF47473">
    <property type="entry name" value="EF-hand"/>
    <property type="match status" value="1"/>
</dbReference>
<gene>
    <name evidence="4" type="ORF">C1SCF055_LOCUS13726</name>
</gene>
<dbReference type="SMART" id="SM00054">
    <property type="entry name" value="EFh"/>
    <property type="match status" value="1"/>
</dbReference>
<dbReference type="InterPro" id="IPR018247">
    <property type="entry name" value="EF_Hand_1_Ca_BS"/>
</dbReference>
<evidence type="ECO:0000256" key="1">
    <source>
        <dbReference type="ARBA" id="ARBA00022837"/>
    </source>
</evidence>
<keyword evidence="1" id="KW-0106">Calcium</keyword>
<dbReference type="Pfam" id="PF13202">
    <property type="entry name" value="EF-hand_5"/>
    <property type="match status" value="1"/>
</dbReference>
<evidence type="ECO:0000313" key="4">
    <source>
        <dbReference type="EMBL" id="CAI3986368.1"/>
    </source>
</evidence>
<reference evidence="4" key="1">
    <citation type="submission" date="2022-10" db="EMBL/GenBank/DDBJ databases">
        <authorList>
            <person name="Chen Y."/>
            <person name="Dougan E. K."/>
            <person name="Chan C."/>
            <person name="Rhodes N."/>
            <person name="Thang M."/>
        </authorList>
    </citation>
    <scope>NUCLEOTIDE SEQUENCE</scope>
</reference>
<feature type="region of interest" description="Disordered" evidence="2">
    <location>
        <begin position="93"/>
        <end position="113"/>
    </location>
</feature>
<feature type="compositionally biased region" description="Polar residues" evidence="2">
    <location>
        <begin position="96"/>
        <end position="105"/>
    </location>
</feature>
<accession>A0A9P1C830</accession>
<dbReference type="InterPro" id="IPR002048">
    <property type="entry name" value="EF_hand_dom"/>
</dbReference>
<dbReference type="PROSITE" id="PS50222">
    <property type="entry name" value="EF_HAND_2"/>
    <property type="match status" value="1"/>
</dbReference>
<dbReference type="EMBL" id="CAMXCT010001076">
    <property type="protein sequence ID" value="CAI3986368.1"/>
    <property type="molecule type" value="Genomic_DNA"/>
</dbReference>
<dbReference type="EMBL" id="CAMXCT030001076">
    <property type="protein sequence ID" value="CAL4773680.1"/>
    <property type="molecule type" value="Genomic_DNA"/>
</dbReference>
<dbReference type="Proteomes" id="UP001152797">
    <property type="component" value="Unassembled WGS sequence"/>
</dbReference>
<dbReference type="InterPro" id="IPR011992">
    <property type="entry name" value="EF-hand-dom_pair"/>
</dbReference>
<dbReference type="EMBL" id="CAMXCT020001076">
    <property type="protein sequence ID" value="CAL1139743.1"/>
    <property type="molecule type" value="Genomic_DNA"/>
</dbReference>
<evidence type="ECO:0000256" key="2">
    <source>
        <dbReference type="SAM" id="MobiDB-lite"/>
    </source>
</evidence>
<evidence type="ECO:0000313" key="5">
    <source>
        <dbReference type="EMBL" id="CAL1139743.1"/>
    </source>
</evidence>
<comment type="caution">
    <text evidence="4">The sequence shown here is derived from an EMBL/GenBank/DDBJ whole genome shotgun (WGS) entry which is preliminary data.</text>
</comment>
<evidence type="ECO:0000259" key="3">
    <source>
        <dbReference type="PROSITE" id="PS50222"/>
    </source>
</evidence>
<keyword evidence="6" id="KW-1185">Reference proteome</keyword>
<feature type="domain" description="EF-hand" evidence="3">
    <location>
        <begin position="17"/>
        <end position="52"/>
    </location>
</feature>
<name>A0A9P1C830_9DINO</name>
<evidence type="ECO:0000313" key="6">
    <source>
        <dbReference type="Proteomes" id="UP001152797"/>
    </source>
</evidence>
<protein>
    <recommendedName>
        <fullName evidence="3">EF-hand domain-containing protein</fullName>
    </recommendedName>
</protein>
<dbReference type="PROSITE" id="PS00018">
    <property type="entry name" value="EF_HAND_1"/>
    <property type="match status" value="1"/>
</dbReference>
<proteinExistence type="predicted"/>
<reference evidence="5" key="2">
    <citation type="submission" date="2024-04" db="EMBL/GenBank/DDBJ databases">
        <authorList>
            <person name="Chen Y."/>
            <person name="Shah S."/>
            <person name="Dougan E. K."/>
            <person name="Thang M."/>
            <person name="Chan C."/>
        </authorList>
    </citation>
    <scope>NUCLEOTIDE SEQUENCE [LARGE SCALE GENOMIC DNA]</scope>
</reference>
<dbReference type="Gene3D" id="1.10.238.10">
    <property type="entry name" value="EF-hand"/>
    <property type="match status" value="1"/>
</dbReference>